<dbReference type="EMBL" id="LOJF01000010">
    <property type="protein sequence ID" value="KUH58099.1"/>
    <property type="molecule type" value="Genomic_DNA"/>
</dbReference>
<evidence type="ECO:0000313" key="3">
    <source>
        <dbReference type="Proteomes" id="UP000054078"/>
    </source>
</evidence>
<name>A0A100YUU3_TRASO</name>
<protein>
    <recommendedName>
        <fullName evidence="4">NTPase</fullName>
    </recommendedName>
</protein>
<evidence type="ECO:0008006" key="4">
    <source>
        <dbReference type="Google" id="ProtNLM"/>
    </source>
</evidence>
<organism evidence="2 3">
    <name type="scientific">Tractidigestivibacter scatoligenes</name>
    <name type="common">Olsenella scatoligenes</name>
    <dbReference type="NCBI Taxonomy" id="1299998"/>
    <lineage>
        <taxon>Bacteria</taxon>
        <taxon>Bacillati</taxon>
        <taxon>Actinomycetota</taxon>
        <taxon>Coriobacteriia</taxon>
        <taxon>Coriobacteriales</taxon>
        <taxon>Atopobiaceae</taxon>
        <taxon>Tractidigestivibacter</taxon>
    </lineage>
</organism>
<dbReference type="Gene3D" id="3.40.50.300">
    <property type="entry name" value="P-loop containing nucleotide triphosphate hydrolases"/>
    <property type="match status" value="1"/>
</dbReference>
<evidence type="ECO:0000313" key="2">
    <source>
        <dbReference type="EMBL" id="KUH58099.1"/>
    </source>
</evidence>
<reference evidence="2 3" key="1">
    <citation type="submission" date="2015-12" db="EMBL/GenBank/DDBJ databases">
        <title>Draft Genome Sequence of Olsenella scatoligenes SK9K4T; a Producer of 3-Methylindole- (skatole) and 4-Methylphenol- (p-cresol) Isolated from Pig Feces.</title>
        <authorList>
            <person name="Li X."/>
            <person name="Borg B."/>
            <person name="Canibe N."/>
        </authorList>
    </citation>
    <scope>NUCLEOTIDE SEQUENCE [LARGE SCALE GENOMIC DNA]</scope>
    <source>
        <strain evidence="2 3">SK9K4</strain>
    </source>
</reference>
<dbReference type="InterPro" id="IPR027417">
    <property type="entry name" value="P-loop_NTPase"/>
</dbReference>
<dbReference type="AlphaFoldDB" id="A0A100YUU3"/>
<sequence length="209" mass="22255">MLFILTAPRKSGKTRWLETLTAALRAVDIPCYGVLAPGRWRALPDGSFKKLGIDNVLLPQGTLVPFAAPNTDKQTGTTNAASLQGSPASREPVATSGWTFSADSISQVNAHLAKIYANSATAHPGLLVIDELGPLELRRNIGLTQALKIASVGPTHAWPHAIVVVRPELAETAIERFSPAWGTPRCIAPTPESRALVLARLVPNGRECS</sequence>
<keyword evidence="3" id="KW-1185">Reference proteome</keyword>
<comment type="caution">
    <text evidence="2">The sequence shown here is derived from an EMBL/GenBank/DDBJ whole genome shotgun (WGS) entry which is preliminary data.</text>
</comment>
<gene>
    <name evidence="2" type="ORF">AUL39_07735</name>
</gene>
<dbReference type="Proteomes" id="UP000054078">
    <property type="component" value="Unassembled WGS sequence"/>
</dbReference>
<proteinExistence type="predicted"/>
<feature type="region of interest" description="Disordered" evidence="1">
    <location>
        <begin position="68"/>
        <end position="89"/>
    </location>
</feature>
<accession>A0A100YUU3</accession>
<feature type="compositionally biased region" description="Polar residues" evidence="1">
    <location>
        <begin position="71"/>
        <end position="87"/>
    </location>
</feature>
<evidence type="ECO:0000256" key="1">
    <source>
        <dbReference type="SAM" id="MobiDB-lite"/>
    </source>
</evidence>